<evidence type="ECO:0000313" key="3">
    <source>
        <dbReference type="Proteomes" id="UP000219482"/>
    </source>
</evidence>
<gene>
    <name evidence="2" type="ORF">SAMN06272739_0722</name>
</gene>
<protein>
    <submittedName>
        <fullName evidence="2">Asparaginase</fullName>
    </submittedName>
</protein>
<dbReference type="PANTHER" id="PTHR42110">
    <property type="entry name" value="L-ASPARAGINASE, PUTATIVE (AFU_ORTHOLOGUE AFUA_3G11890)-RELATED"/>
    <property type="match status" value="1"/>
</dbReference>
<reference evidence="3" key="1">
    <citation type="submission" date="2017-09" db="EMBL/GenBank/DDBJ databases">
        <authorList>
            <person name="Varghese N."/>
            <person name="Submissions S."/>
        </authorList>
    </citation>
    <scope>NUCLEOTIDE SEQUENCE [LARGE SCALE GENOMIC DNA]</scope>
    <source>
        <strain evidence="3">DSM 44270</strain>
    </source>
</reference>
<dbReference type="Pfam" id="PF06089">
    <property type="entry name" value="Asparaginase_II"/>
    <property type="match status" value="1"/>
</dbReference>
<dbReference type="OrthoDB" id="9780674at2"/>
<evidence type="ECO:0000313" key="2">
    <source>
        <dbReference type="EMBL" id="SOD94361.1"/>
    </source>
</evidence>
<dbReference type="Proteomes" id="UP000219482">
    <property type="component" value="Unassembled WGS sequence"/>
</dbReference>
<evidence type="ECO:0000256" key="1">
    <source>
        <dbReference type="SAM" id="MobiDB-lite"/>
    </source>
</evidence>
<name>A0A286GFR6_9ACTN</name>
<feature type="region of interest" description="Disordered" evidence="1">
    <location>
        <begin position="1"/>
        <end position="30"/>
    </location>
</feature>
<keyword evidence="3" id="KW-1185">Reference proteome</keyword>
<organism evidence="2 3">
    <name type="scientific">Blastococcus haudaquaticus</name>
    <dbReference type="NCBI Taxonomy" id="1938745"/>
    <lineage>
        <taxon>Bacteria</taxon>
        <taxon>Bacillati</taxon>
        <taxon>Actinomycetota</taxon>
        <taxon>Actinomycetes</taxon>
        <taxon>Geodermatophilales</taxon>
        <taxon>Geodermatophilaceae</taxon>
        <taxon>Blastococcus</taxon>
    </lineage>
</organism>
<dbReference type="EMBL" id="OCNK01000001">
    <property type="protein sequence ID" value="SOD94361.1"/>
    <property type="molecule type" value="Genomic_DNA"/>
</dbReference>
<dbReference type="AlphaFoldDB" id="A0A286GFR6"/>
<accession>A0A286GFR6</accession>
<dbReference type="InterPro" id="IPR010349">
    <property type="entry name" value="Asparaginase_II"/>
</dbReference>
<sequence>MKDPLAPHGSQARGGALQGGRSQPDDVLSSRWPDNPVLVEVWRSGFLESAHRGSLVVLDAAGEVTFAAGAVDRPILPRSANKPVQATALLAAGWSPRSTAELAIGAGSHNGEDGHREVAAAMLAAAGLGPDALGCPPALPQHEATKADWIATGRAAERLAMNCSGKHAAMLSACVAAGWPTSGYLDRDHPLQQAIEARLAEAAGEPVTAVVVDGCGAPQHALSVTGLARGVLSLVQGDEGTRERAVADAMRAEPWFVAGTGREDTDLMQAVPGLLVKGGADGVHVAALPGRGAVALKIDDGGERGRTPALSAGLRRLGLAEDVLARWLLTPVSGGDGVVGEIRPAAAALQD</sequence>
<proteinExistence type="predicted"/>
<dbReference type="PANTHER" id="PTHR42110:SF1">
    <property type="entry name" value="L-ASPARAGINASE, PUTATIVE (AFU_ORTHOLOGUE AFUA_3G11890)-RELATED"/>
    <property type="match status" value="1"/>
</dbReference>
<dbReference type="RefSeq" id="WP_097182517.1">
    <property type="nucleotide sequence ID" value="NZ_OCNK01000001.1"/>
</dbReference>